<dbReference type="RefSeq" id="WP_118923869.1">
    <property type="nucleotide sequence ID" value="NZ_QXGH01000011.1"/>
</dbReference>
<name>A0A417Y5J2_9ACTN</name>
<keyword evidence="2" id="KW-0813">Transport</keyword>
<dbReference type="PANTHER" id="PTHR30085:SF6">
    <property type="entry name" value="ABC TRANSPORTER GLUTAMINE-BINDING PROTEIN GLNH"/>
    <property type="match status" value="1"/>
</dbReference>
<keyword evidence="7" id="KW-1185">Reference proteome</keyword>
<dbReference type="EMBL" id="QXGH01000011">
    <property type="protein sequence ID" value="RHW27943.1"/>
    <property type="molecule type" value="Genomic_DNA"/>
</dbReference>
<reference evidence="6 7" key="1">
    <citation type="submission" date="2018-09" db="EMBL/GenBank/DDBJ databases">
        <title>Genome sequencing of Nocardioides immobilis CCTCC AB 2017083 for comparison to Nocardioides silvaticus.</title>
        <authorList>
            <person name="Li C."/>
            <person name="Wang G."/>
        </authorList>
    </citation>
    <scope>NUCLEOTIDE SEQUENCE [LARGE SCALE GENOMIC DNA]</scope>
    <source>
        <strain evidence="6 7">CCTCC AB 2017083</strain>
    </source>
</reference>
<dbReference type="GO" id="GO:0030288">
    <property type="term" value="C:outer membrane-bounded periplasmic space"/>
    <property type="evidence" value="ECO:0007669"/>
    <property type="project" value="TreeGrafter"/>
</dbReference>
<evidence type="ECO:0000256" key="1">
    <source>
        <dbReference type="ARBA" id="ARBA00010333"/>
    </source>
</evidence>
<evidence type="ECO:0000313" key="6">
    <source>
        <dbReference type="EMBL" id="RHW27943.1"/>
    </source>
</evidence>
<feature type="domain" description="Solute-binding protein family 3/N-terminal" evidence="5">
    <location>
        <begin position="75"/>
        <end position="333"/>
    </location>
</feature>
<dbReference type="OrthoDB" id="9807888at2"/>
<evidence type="ECO:0000256" key="4">
    <source>
        <dbReference type="SAM" id="MobiDB-lite"/>
    </source>
</evidence>
<comment type="caution">
    <text evidence="6">The sequence shown here is derived from an EMBL/GenBank/DDBJ whole genome shotgun (WGS) entry which is preliminary data.</text>
</comment>
<dbReference type="PANTHER" id="PTHR30085">
    <property type="entry name" value="AMINO ACID ABC TRANSPORTER PERMEASE"/>
    <property type="match status" value="1"/>
</dbReference>
<comment type="similarity">
    <text evidence="1">Belongs to the bacterial solute-binding protein 3 family.</text>
</comment>
<sequence length="346" mass="37756">MNTRWKLSVVASVVAVLLAGCGYDDTPVPEKPDEPPPPSAAESECDTVESTLESYDPGIGVPTGPTIERILRDHKLVVGVSADTYLMGSRNPETNRIEGFDIEFVRAIGEALFEDTEDGFEVGRDIQFRVITAGDRIPLLGGPDAEGEKHPAELDLVVRNFTINCQRWEQIDFSAEYYHATQKVLLRAELEETYNGTQSLSDKKVCAPIGSTSLVNITDPKLGGNPDIEVVQATNHTGCLIKLQQGEVDAITGDDTVLAGLAAQDPYAEVPPTCEGDQVEGCQVPITDEPYGIGVPKGQEDLVRFVNYVLEQMIIEDGGAEWRRAYNRWLADPLGPGDPPELRYGR</sequence>
<protein>
    <submittedName>
        <fullName evidence="6">Transporter substrate-binding protein</fullName>
    </submittedName>
</protein>
<dbReference type="GO" id="GO:0006865">
    <property type="term" value="P:amino acid transport"/>
    <property type="evidence" value="ECO:0007669"/>
    <property type="project" value="TreeGrafter"/>
</dbReference>
<evidence type="ECO:0000259" key="5">
    <source>
        <dbReference type="SMART" id="SM00062"/>
    </source>
</evidence>
<dbReference type="SUPFAM" id="SSF53850">
    <property type="entry name" value="Periplasmic binding protein-like II"/>
    <property type="match status" value="1"/>
</dbReference>
<organism evidence="6 7">
    <name type="scientific">Nocardioides immobilis</name>
    <dbReference type="NCBI Taxonomy" id="2049295"/>
    <lineage>
        <taxon>Bacteria</taxon>
        <taxon>Bacillati</taxon>
        <taxon>Actinomycetota</taxon>
        <taxon>Actinomycetes</taxon>
        <taxon>Propionibacteriales</taxon>
        <taxon>Nocardioidaceae</taxon>
        <taxon>Nocardioides</taxon>
    </lineage>
</organism>
<dbReference type="GO" id="GO:0005576">
    <property type="term" value="C:extracellular region"/>
    <property type="evidence" value="ECO:0007669"/>
    <property type="project" value="TreeGrafter"/>
</dbReference>
<dbReference type="InterPro" id="IPR051455">
    <property type="entry name" value="Bact_solute-bind_prot3"/>
</dbReference>
<dbReference type="InterPro" id="IPR001638">
    <property type="entry name" value="Solute-binding_3/MltF_N"/>
</dbReference>
<dbReference type="Gene3D" id="3.40.190.10">
    <property type="entry name" value="Periplasmic binding protein-like II"/>
    <property type="match status" value="2"/>
</dbReference>
<dbReference type="AlphaFoldDB" id="A0A417Y5J2"/>
<keyword evidence="3" id="KW-0732">Signal</keyword>
<evidence type="ECO:0000256" key="3">
    <source>
        <dbReference type="ARBA" id="ARBA00022729"/>
    </source>
</evidence>
<evidence type="ECO:0000256" key="2">
    <source>
        <dbReference type="ARBA" id="ARBA00022448"/>
    </source>
</evidence>
<feature type="region of interest" description="Disordered" evidence="4">
    <location>
        <begin position="24"/>
        <end position="43"/>
    </location>
</feature>
<dbReference type="Pfam" id="PF00497">
    <property type="entry name" value="SBP_bac_3"/>
    <property type="match status" value="1"/>
</dbReference>
<dbReference type="Proteomes" id="UP000283644">
    <property type="component" value="Unassembled WGS sequence"/>
</dbReference>
<proteinExistence type="inferred from homology"/>
<evidence type="ECO:0000313" key="7">
    <source>
        <dbReference type="Proteomes" id="UP000283644"/>
    </source>
</evidence>
<accession>A0A417Y5J2</accession>
<dbReference type="SMART" id="SM00062">
    <property type="entry name" value="PBPb"/>
    <property type="match status" value="1"/>
</dbReference>
<gene>
    <name evidence="6" type="ORF">D0Z08_06565</name>
</gene>
<dbReference type="PROSITE" id="PS51257">
    <property type="entry name" value="PROKAR_LIPOPROTEIN"/>
    <property type="match status" value="1"/>
</dbReference>